<sequence length="166" mass="18050">MSLSNFYNFYLVLFSPAWTPSCQTSRTDPIDFKNTTPAASLVRSPHELVNGLSQQAQSTPPKAARAYLDAMLVLPPAASLRRTTRPGCSEGEFLDFLGPHGFYIVAHEAKGYAVDGQKKKTHLGFPLGPVAFATQTALGTRHRISSLAPTQTLCLKKTPPPPKKKP</sequence>
<name>A0AAD9H123_9PEZI</name>
<feature type="chain" id="PRO_5041921338" evidence="1">
    <location>
        <begin position="25"/>
        <end position="166"/>
    </location>
</feature>
<keyword evidence="1" id="KW-0732">Signal</keyword>
<feature type="signal peptide" evidence="1">
    <location>
        <begin position="1"/>
        <end position="24"/>
    </location>
</feature>
<protein>
    <submittedName>
        <fullName evidence="2">Uncharacterized protein</fullName>
    </submittedName>
</protein>
<dbReference type="AlphaFoldDB" id="A0AAD9H123"/>
<evidence type="ECO:0000313" key="3">
    <source>
        <dbReference type="Proteomes" id="UP001232148"/>
    </source>
</evidence>
<organism evidence="2 3">
    <name type="scientific">Colletotrichum zoysiae</name>
    <dbReference type="NCBI Taxonomy" id="1216348"/>
    <lineage>
        <taxon>Eukaryota</taxon>
        <taxon>Fungi</taxon>
        <taxon>Dikarya</taxon>
        <taxon>Ascomycota</taxon>
        <taxon>Pezizomycotina</taxon>
        <taxon>Sordariomycetes</taxon>
        <taxon>Hypocreomycetidae</taxon>
        <taxon>Glomerellales</taxon>
        <taxon>Glomerellaceae</taxon>
        <taxon>Colletotrichum</taxon>
        <taxon>Colletotrichum graminicola species complex</taxon>
    </lineage>
</organism>
<dbReference type="Proteomes" id="UP001232148">
    <property type="component" value="Unassembled WGS sequence"/>
</dbReference>
<reference evidence="2" key="1">
    <citation type="submission" date="2021-06" db="EMBL/GenBank/DDBJ databases">
        <title>Comparative genomics, transcriptomics and evolutionary studies reveal genomic signatures of adaptation to plant cell wall in hemibiotrophic fungi.</title>
        <authorList>
            <consortium name="DOE Joint Genome Institute"/>
            <person name="Baroncelli R."/>
            <person name="Diaz J.F."/>
            <person name="Benocci T."/>
            <person name="Peng M."/>
            <person name="Battaglia E."/>
            <person name="Haridas S."/>
            <person name="Andreopoulos W."/>
            <person name="Labutti K."/>
            <person name="Pangilinan J."/>
            <person name="Floch G.L."/>
            <person name="Makela M.R."/>
            <person name="Henrissat B."/>
            <person name="Grigoriev I.V."/>
            <person name="Crouch J.A."/>
            <person name="De Vries R.P."/>
            <person name="Sukno S.A."/>
            <person name="Thon M.R."/>
        </authorList>
    </citation>
    <scope>NUCLEOTIDE SEQUENCE</scope>
    <source>
        <strain evidence="2">MAFF235873</strain>
    </source>
</reference>
<proteinExistence type="predicted"/>
<keyword evidence="3" id="KW-1185">Reference proteome</keyword>
<accession>A0AAD9H123</accession>
<dbReference type="EMBL" id="MU843318">
    <property type="protein sequence ID" value="KAK2020373.1"/>
    <property type="molecule type" value="Genomic_DNA"/>
</dbReference>
<comment type="caution">
    <text evidence="2">The sequence shown here is derived from an EMBL/GenBank/DDBJ whole genome shotgun (WGS) entry which is preliminary data.</text>
</comment>
<evidence type="ECO:0000256" key="1">
    <source>
        <dbReference type="SAM" id="SignalP"/>
    </source>
</evidence>
<evidence type="ECO:0000313" key="2">
    <source>
        <dbReference type="EMBL" id="KAK2020373.1"/>
    </source>
</evidence>
<gene>
    <name evidence="2" type="ORF">LX32DRAFT_347328</name>
</gene>